<evidence type="ECO:0000256" key="2">
    <source>
        <dbReference type="ARBA" id="ARBA00022692"/>
    </source>
</evidence>
<reference evidence="6" key="1">
    <citation type="submission" date="2019-04" db="EMBL/GenBank/DDBJ databases">
        <title>Sequencing of skin fungus with MAO and IRED activity.</title>
        <authorList>
            <person name="Marsaioli A.J."/>
            <person name="Bonatto J.M.C."/>
            <person name="Reis Junior O."/>
        </authorList>
    </citation>
    <scope>NUCLEOTIDE SEQUENCE</scope>
    <source>
        <strain evidence="6">30M1</strain>
    </source>
</reference>
<dbReference type="PANTHER" id="PTHR31465:SF8">
    <property type="entry name" value="DOMAIN PROTEIN, PUTATIVE (AFU_ORTHOLOGUE AFUA_6G14140)-RELATED"/>
    <property type="match status" value="1"/>
</dbReference>
<protein>
    <recommendedName>
        <fullName evidence="8">Sphingoid long-chain base transporter RSB1</fullName>
    </recommendedName>
</protein>
<feature type="transmembrane region" description="Helical" evidence="5">
    <location>
        <begin position="140"/>
        <end position="159"/>
    </location>
</feature>
<dbReference type="EMBL" id="SWKU01000019">
    <property type="protein sequence ID" value="KAF2998522.1"/>
    <property type="molecule type" value="Genomic_DNA"/>
</dbReference>
<accession>A0A9P4T994</accession>
<organism evidence="6 7">
    <name type="scientific">Curvularia kusanoi</name>
    <name type="common">Cochliobolus kusanoi</name>
    <dbReference type="NCBI Taxonomy" id="90978"/>
    <lineage>
        <taxon>Eukaryota</taxon>
        <taxon>Fungi</taxon>
        <taxon>Dikarya</taxon>
        <taxon>Ascomycota</taxon>
        <taxon>Pezizomycotina</taxon>
        <taxon>Dothideomycetes</taxon>
        <taxon>Pleosporomycetidae</taxon>
        <taxon>Pleosporales</taxon>
        <taxon>Pleosporineae</taxon>
        <taxon>Pleosporaceae</taxon>
        <taxon>Curvularia</taxon>
    </lineage>
</organism>
<dbReference type="PANTHER" id="PTHR31465">
    <property type="entry name" value="PROTEIN RTA1-RELATED"/>
    <property type="match status" value="1"/>
</dbReference>
<feature type="transmembrane region" description="Helical" evidence="5">
    <location>
        <begin position="265"/>
        <end position="283"/>
    </location>
</feature>
<evidence type="ECO:0000313" key="7">
    <source>
        <dbReference type="Proteomes" id="UP000801428"/>
    </source>
</evidence>
<name>A0A9P4T994_CURKU</name>
<evidence type="ECO:0008006" key="8">
    <source>
        <dbReference type="Google" id="ProtNLM"/>
    </source>
</evidence>
<dbReference type="Proteomes" id="UP000801428">
    <property type="component" value="Unassembled WGS sequence"/>
</dbReference>
<evidence type="ECO:0000256" key="4">
    <source>
        <dbReference type="ARBA" id="ARBA00023136"/>
    </source>
</evidence>
<keyword evidence="4 5" id="KW-0472">Membrane</keyword>
<feature type="transmembrane region" description="Helical" evidence="5">
    <location>
        <begin position="67"/>
        <end position="88"/>
    </location>
</feature>
<evidence type="ECO:0000256" key="3">
    <source>
        <dbReference type="ARBA" id="ARBA00022989"/>
    </source>
</evidence>
<proteinExistence type="predicted"/>
<feature type="transmembrane region" description="Helical" evidence="5">
    <location>
        <begin position="40"/>
        <end position="60"/>
    </location>
</feature>
<feature type="transmembrane region" description="Helical" evidence="5">
    <location>
        <begin position="100"/>
        <end position="120"/>
    </location>
</feature>
<dbReference type="Pfam" id="PF04479">
    <property type="entry name" value="RTA1"/>
    <property type="match status" value="1"/>
</dbReference>
<gene>
    <name evidence="6" type="ORF">E8E13_004531</name>
</gene>
<keyword evidence="3 5" id="KW-1133">Transmembrane helix</keyword>
<dbReference type="InterPro" id="IPR007568">
    <property type="entry name" value="RTA1"/>
</dbReference>
<evidence type="ECO:0000256" key="5">
    <source>
        <dbReference type="SAM" id="Phobius"/>
    </source>
</evidence>
<dbReference type="GO" id="GO:0005886">
    <property type="term" value="C:plasma membrane"/>
    <property type="evidence" value="ECO:0007669"/>
    <property type="project" value="TreeGrafter"/>
</dbReference>
<comment type="caution">
    <text evidence="6">The sequence shown here is derived from an EMBL/GenBank/DDBJ whole genome shotgun (WGS) entry which is preliminary data.</text>
</comment>
<evidence type="ECO:0000256" key="1">
    <source>
        <dbReference type="ARBA" id="ARBA00004141"/>
    </source>
</evidence>
<comment type="subcellular location">
    <subcellularLocation>
        <location evidence="1">Membrane</location>
        <topology evidence="1">Multi-pass membrane protein</topology>
    </subcellularLocation>
</comment>
<keyword evidence="7" id="KW-1185">Reference proteome</keyword>
<dbReference type="OrthoDB" id="4521223at2759"/>
<evidence type="ECO:0000313" key="6">
    <source>
        <dbReference type="EMBL" id="KAF2998522.1"/>
    </source>
</evidence>
<sequence>MTVPPPNPNDCTSIGQVVEWNGRQVECTIEGTLYGYYPSLGANGFFAAFFALCFFVQLGLGIRYKTWTYMIALCLGCFGEAVGYGGRIMMYNDPIARTGFMVQICCLIISPAFIAAGIYVTLKHIVITFGTSWSRLRPAWYTYIFICGDLISLALQGAGGGLASGGDDGSSTQQTGTNLMIAGVIFQVVILVFFGYFLVEYAIRTHRRRDQLSTESMQLLHSTPFRCFMFAIAVGYTGIFIRCVYRIPELTGGWRSELMRNETEFIVLEGVMIVLSVAALTIFHPGYCFPALANTIGKSKTSTREKSLDEGSDVERVAALK</sequence>
<feature type="transmembrane region" description="Helical" evidence="5">
    <location>
        <begin position="224"/>
        <end position="245"/>
    </location>
</feature>
<dbReference type="AlphaFoldDB" id="A0A9P4T994"/>
<dbReference type="GO" id="GO:0000324">
    <property type="term" value="C:fungal-type vacuole"/>
    <property type="evidence" value="ECO:0007669"/>
    <property type="project" value="TreeGrafter"/>
</dbReference>
<feature type="transmembrane region" description="Helical" evidence="5">
    <location>
        <begin position="179"/>
        <end position="203"/>
    </location>
</feature>
<keyword evidence="2 5" id="KW-0812">Transmembrane</keyword>